<evidence type="ECO:0000256" key="2">
    <source>
        <dbReference type="ARBA" id="ARBA00023150"/>
    </source>
</evidence>
<comment type="function">
    <text evidence="3">Required for formate dehydrogenase (FDH) activity. Acts as a sulfur carrier protein that transfers sulfur from IscS to the molybdenum cofactor prior to its insertion into FDH.</text>
</comment>
<dbReference type="GO" id="GO:0016783">
    <property type="term" value="F:sulfurtransferase activity"/>
    <property type="evidence" value="ECO:0007669"/>
    <property type="project" value="InterPro"/>
</dbReference>
<evidence type="ECO:0000313" key="5">
    <source>
        <dbReference type="Proteomes" id="UP000253250"/>
    </source>
</evidence>
<comment type="similarity">
    <text evidence="3">Belongs to the FdhD family.</text>
</comment>
<dbReference type="GO" id="GO:0097163">
    <property type="term" value="F:sulfur carrier activity"/>
    <property type="evidence" value="ECO:0007669"/>
    <property type="project" value="UniProtKB-UniRule"/>
</dbReference>
<keyword evidence="2 3" id="KW-0501">Molybdenum cofactor biosynthesis</keyword>
<comment type="caution">
    <text evidence="3">Lacks conserved residue(s) required for the propagation of feature annotation.</text>
</comment>
<dbReference type="InterPro" id="IPR016193">
    <property type="entry name" value="Cytidine_deaminase-like"/>
</dbReference>
<dbReference type="GO" id="GO:0005737">
    <property type="term" value="C:cytoplasm"/>
    <property type="evidence" value="ECO:0007669"/>
    <property type="project" value="UniProtKB-SubCell"/>
</dbReference>
<dbReference type="NCBIfam" id="TIGR00129">
    <property type="entry name" value="fdhD_narQ"/>
    <property type="match status" value="1"/>
</dbReference>
<dbReference type="Gene3D" id="3.40.140.10">
    <property type="entry name" value="Cytidine Deaminase, domain 2"/>
    <property type="match status" value="1"/>
</dbReference>
<dbReference type="Gene3D" id="3.10.20.10">
    <property type="match status" value="1"/>
</dbReference>
<dbReference type="Proteomes" id="UP000253250">
    <property type="component" value="Unassembled WGS sequence"/>
</dbReference>
<sequence length="275" mass="29823">MYADTDRHGLAWSQATVLEPRRGPMVREEAILEEAAVSVTINGEIYAVMMATPSHLDDFLRGFLLSEGILRSLDEIVAWETVRVAEGWAAYFQLAGAALKRVRHKRRRIVGASACGLCGIPRFEGLVPFAPLQSDHCWDSQAIHDLLARMRDLQALNHSTGTAHAAILATPWGHIVREDIGRHNAVDKVIGAALGGRCPHGAATMLGVSSRLTFEIAVKALSFGVPIVAAISGVSSLAIQVAEIRGLTLIGYTRDARMTVYAHSERIRNTTREAG</sequence>
<protein>
    <recommendedName>
        <fullName evidence="3">Sulfur carrier protein FdhD</fullName>
    </recommendedName>
</protein>
<dbReference type="EMBL" id="PSYR01000001">
    <property type="protein sequence ID" value="RCN59067.1"/>
    <property type="molecule type" value="Genomic_DNA"/>
</dbReference>
<keyword evidence="5" id="KW-1185">Reference proteome</keyword>
<gene>
    <name evidence="3" type="primary">fdhD</name>
    <name evidence="4" type="ORF">C4900_04850</name>
</gene>
<dbReference type="HAMAP" id="MF_00187">
    <property type="entry name" value="FdhD"/>
    <property type="match status" value="1"/>
</dbReference>
<reference evidence="4 5" key="1">
    <citation type="submission" date="2018-02" db="EMBL/GenBank/DDBJ databases">
        <title>Insights into the biology of acidophilic members of the Acidiferrobacteraceae family derived from comparative genomic analyses.</title>
        <authorList>
            <person name="Issotta F."/>
            <person name="Thyssen C."/>
            <person name="Mena C."/>
            <person name="Moya A."/>
            <person name="Bellenberg S."/>
            <person name="Sproer C."/>
            <person name="Covarrubias P.C."/>
            <person name="Sand W."/>
            <person name="Quatrini R."/>
            <person name="Vera M."/>
        </authorList>
    </citation>
    <scope>NUCLEOTIDE SEQUENCE [LARGE SCALE GENOMIC DNA]</scope>
    <source>
        <strain evidence="5">m-1</strain>
    </source>
</reference>
<dbReference type="PANTHER" id="PTHR30592:SF1">
    <property type="entry name" value="SULFUR CARRIER PROTEIN FDHD"/>
    <property type="match status" value="1"/>
</dbReference>
<keyword evidence="1 3" id="KW-0963">Cytoplasm</keyword>
<evidence type="ECO:0000256" key="3">
    <source>
        <dbReference type="HAMAP-Rule" id="MF_00187"/>
    </source>
</evidence>
<comment type="subcellular location">
    <subcellularLocation>
        <location evidence="3">Cytoplasm</location>
    </subcellularLocation>
</comment>
<evidence type="ECO:0000313" key="4">
    <source>
        <dbReference type="EMBL" id="RCN59067.1"/>
    </source>
</evidence>
<dbReference type="GO" id="GO:0006777">
    <property type="term" value="P:Mo-molybdopterin cofactor biosynthetic process"/>
    <property type="evidence" value="ECO:0007669"/>
    <property type="project" value="UniProtKB-UniRule"/>
</dbReference>
<feature type="active site" description="Cysteine persulfide intermediate" evidence="3">
    <location>
        <position position="115"/>
    </location>
</feature>
<keyword evidence="4" id="KW-0808">Transferase</keyword>
<comment type="caution">
    <text evidence="4">The sequence shown here is derived from an EMBL/GenBank/DDBJ whole genome shotgun (WGS) entry which is preliminary data.</text>
</comment>
<name>A0A368HLR0_9GAMM</name>
<proteinExistence type="inferred from homology"/>
<dbReference type="SUPFAM" id="SSF53927">
    <property type="entry name" value="Cytidine deaminase-like"/>
    <property type="match status" value="1"/>
</dbReference>
<dbReference type="RefSeq" id="WP_114282440.1">
    <property type="nucleotide sequence ID" value="NZ_PSYR01000001.1"/>
</dbReference>
<accession>A0A368HLR0</accession>
<dbReference type="Pfam" id="PF02634">
    <property type="entry name" value="FdhD-NarQ"/>
    <property type="match status" value="1"/>
</dbReference>
<dbReference type="PANTHER" id="PTHR30592">
    <property type="entry name" value="FORMATE DEHYDROGENASE"/>
    <property type="match status" value="1"/>
</dbReference>
<evidence type="ECO:0000256" key="1">
    <source>
        <dbReference type="ARBA" id="ARBA00022490"/>
    </source>
</evidence>
<dbReference type="InterPro" id="IPR003786">
    <property type="entry name" value="FdhD"/>
</dbReference>
<dbReference type="AlphaFoldDB" id="A0A368HLR0"/>
<dbReference type="OrthoDB" id="3197277at2"/>
<organism evidence="4 5">
    <name type="scientific">Acidiferrobacter thiooxydans</name>
    <dbReference type="NCBI Taxonomy" id="163359"/>
    <lineage>
        <taxon>Bacteria</taxon>
        <taxon>Pseudomonadati</taxon>
        <taxon>Pseudomonadota</taxon>
        <taxon>Gammaproteobacteria</taxon>
        <taxon>Acidiferrobacterales</taxon>
        <taxon>Acidiferrobacteraceae</taxon>
        <taxon>Acidiferrobacter</taxon>
    </lineage>
</organism>
<dbReference type="PIRSF" id="PIRSF015626">
    <property type="entry name" value="FdhD"/>
    <property type="match status" value="1"/>
</dbReference>